<accession>A0AC60PTQ4</accession>
<reference evidence="1 2" key="1">
    <citation type="journal article" date="2020" name="Cell">
        <title>Large-Scale Comparative Analyses of Tick Genomes Elucidate Their Genetic Diversity and Vector Capacities.</title>
        <authorList>
            <consortium name="Tick Genome and Microbiome Consortium (TIGMIC)"/>
            <person name="Jia N."/>
            <person name="Wang J."/>
            <person name="Shi W."/>
            <person name="Du L."/>
            <person name="Sun Y."/>
            <person name="Zhan W."/>
            <person name="Jiang J.F."/>
            <person name="Wang Q."/>
            <person name="Zhang B."/>
            <person name="Ji P."/>
            <person name="Bell-Sakyi L."/>
            <person name="Cui X.M."/>
            <person name="Yuan T.T."/>
            <person name="Jiang B.G."/>
            <person name="Yang W.F."/>
            <person name="Lam T.T."/>
            <person name="Chang Q.C."/>
            <person name="Ding S.J."/>
            <person name="Wang X.J."/>
            <person name="Zhu J.G."/>
            <person name="Ruan X.D."/>
            <person name="Zhao L."/>
            <person name="Wei J.T."/>
            <person name="Ye R.Z."/>
            <person name="Que T.C."/>
            <person name="Du C.H."/>
            <person name="Zhou Y.H."/>
            <person name="Cheng J.X."/>
            <person name="Dai P.F."/>
            <person name="Guo W.B."/>
            <person name="Han X.H."/>
            <person name="Huang E.J."/>
            <person name="Li L.F."/>
            <person name="Wei W."/>
            <person name="Gao Y.C."/>
            <person name="Liu J.Z."/>
            <person name="Shao H.Z."/>
            <person name="Wang X."/>
            <person name="Wang C.C."/>
            <person name="Yang T.C."/>
            <person name="Huo Q.B."/>
            <person name="Li W."/>
            <person name="Chen H.Y."/>
            <person name="Chen S.E."/>
            <person name="Zhou L.G."/>
            <person name="Ni X.B."/>
            <person name="Tian J.H."/>
            <person name="Sheng Y."/>
            <person name="Liu T."/>
            <person name="Pan Y.S."/>
            <person name="Xia L.Y."/>
            <person name="Li J."/>
            <person name="Zhao F."/>
            <person name="Cao W.C."/>
        </authorList>
    </citation>
    <scope>NUCLEOTIDE SEQUENCE [LARGE SCALE GENOMIC DNA]</scope>
    <source>
        <strain evidence="1">Iper-2018</strain>
    </source>
</reference>
<evidence type="ECO:0000313" key="2">
    <source>
        <dbReference type="Proteomes" id="UP000805193"/>
    </source>
</evidence>
<dbReference type="Proteomes" id="UP000805193">
    <property type="component" value="Unassembled WGS sequence"/>
</dbReference>
<comment type="caution">
    <text evidence="1">The sequence shown here is derived from an EMBL/GenBank/DDBJ whole genome shotgun (WGS) entry which is preliminary data.</text>
</comment>
<gene>
    <name evidence="1" type="ORF">HPB47_028269</name>
</gene>
<proteinExistence type="predicted"/>
<evidence type="ECO:0000313" key="1">
    <source>
        <dbReference type="EMBL" id="KAG0424525.1"/>
    </source>
</evidence>
<sequence>MASSGRLSNGAAMVAQGKLRATSSEDGKEDDDDDCRSPLLEDFEMIKTIDEPARRESTKGSRKSPPASTLVASCRLQKLPTSMA</sequence>
<dbReference type="EMBL" id="JABSTQ010009965">
    <property type="protein sequence ID" value="KAG0424525.1"/>
    <property type="molecule type" value="Genomic_DNA"/>
</dbReference>
<organism evidence="1 2">
    <name type="scientific">Ixodes persulcatus</name>
    <name type="common">Taiga tick</name>
    <dbReference type="NCBI Taxonomy" id="34615"/>
    <lineage>
        <taxon>Eukaryota</taxon>
        <taxon>Metazoa</taxon>
        <taxon>Ecdysozoa</taxon>
        <taxon>Arthropoda</taxon>
        <taxon>Chelicerata</taxon>
        <taxon>Arachnida</taxon>
        <taxon>Acari</taxon>
        <taxon>Parasitiformes</taxon>
        <taxon>Ixodida</taxon>
        <taxon>Ixodoidea</taxon>
        <taxon>Ixodidae</taxon>
        <taxon>Ixodinae</taxon>
        <taxon>Ixodes</taxon>
    </lineage>
</organism>
<name>A0AC60PTQ4_IXOPE</name>
<keyword evidence="2" id="KW-1185">Reference proteome</keyword>
<protein>
    <submittedName>
        <fullName evidence="1">Uncharacterized protein</fullName>
    </submittedName>
</protein>